<feature type="domain" description="N-acetyltransferase" evidence="3">
    <location>
        <begin position="4"/>
        <end position="153"/>
    </location>
</feature>
<gene>
    <name evidence="4" type="ORF">HX848_05565</name>
    <name evidence="6" type="ORF">HX853_06505</name>
    <name evidence="5" type="ORF">HX858_06775</name>
</gene>
<organism evidence="4 8">
    <name type="scientific">Marine Group I thaumarchaeote</name>
    <dbReference type="NCBI Taxonomy" id="2511932"/>
    <lineage>
        <taxon>Archaea</taxon>
        <taxon>Nitrososphaerota</taxon>
        <taxon>Marine Group I</taxon>
    </lineage>
</organism>
<evidence type="ECO:0000256" key="1">
    <source>
        <dbReference type="ARBA" id="ARBA00022679"/>
    </source>
</evidence>
<evidence type="ECO:0000313" key="5">
    <source>
        <dbReference type="EMBL" id="NWJ57438.1"/>
    </source>
</evidence>
<name>A0A7K4MIP5_9ARCH</name>
<evidence type="ECO:0000313" key="8">
    <source>
        <dbReference type="Proteomes" id="UP000563820"/>
    </source>
</evidence>
<dbReference type="PANTHER" id="PTHR43877:SF1">
    <property type="entry name" value="ACETYLTRANSFERASE"/>
    <property type="match status" value="1"/>
</dbReference>
<proteinExistence type="predicted"/>
<dbReference type="Proteomes" id="UP000535457">
    <property type="component" value="Unassembled WGS sequence"/>
</dbReference>
<dbReference type="EMBL" id="JACATE010000008">
    <property type="protein sequence ID" value="NWJ28833.1"/>
    <property type="molecule type" value="Genomic_DNA"/>
</dbReference>
<reference evidence="4" key="2">
    <citation type="submission" date="2020-06" db="EMBL/GenBank/DDBJ databases">
        <authorList>
            <person name="Wang Y."/>
        </authorList>
    </citation>
    <scope>NUCLEOTIDE SEQUENCE</scope>
    <source>
        <strain evidence="5">L15a</strain>
        <strain evidence="6">L19a</strain>
        <strain evidence="4">T1L11</strain>
    </source>
</reference>
<keyword evidence="1 4" id="KW-0808">Transferase</keyword>
<dbReference type="GO" id="GO:0016747">
    <property type="term" value="F:acyltransferase activity, transferring groups other than amino-acyl groups"/>
    <property type="evidence" value="ECO:0007669"/>
    <property type="project" value="InterPro"/>
</dbReference>
<evidence type="ECO:0000259" key="3">
    <source>
        <dbReference type="PROSITE" id="PS51186"/>
    </source>
</evidence>
<dbReference type="CDD" id="cd04301">
    <property type="entry name" value="NAT_SF"/>
    <property type="match status" value="1"/>
</dbReference>
<dbReference type="InterPro" id="IPR050832">
    <property type="entry name" value="Bact_Acetyltransf"/>
</dbReference>
<dbReference type="EMBL" id="JACATG010000010">
    <property type="protein sequence ID" value="NWK14267.1"/>
    <property type="molecule type" value="Genomic_DNA"/>
</dbReference>
<dbReference type="Gene3D" id="3.40.630.30">
    <property type="match status" value="1"/>
</dbReference>
<dbReference type="Proteomes" id="UP000575480">
    <property type="component" value="Unassembled WGS sequence"/>
</dbReference>
<dbReference type="PANTHER" id="PTHR43877">
    <property type="entry name" value="AMINOALKYLPHOSPHONATE N-ACETYLTRANSFERASE-RELATED-RELATED"/>
    <property type="match status" value="1"/>
</dbReference>
<dbReference type="AlphaFoldDB" id="A0A7K4MIP5"/>
<dbReference type="PIRSF" id="PIRSF037663">
    <property type="entry name" value="Acetyltransf_GNAT_prd"/>
    <property type="match status" value="1"/>
</dbReference>
<dbReference type="Proteomes" id="UP000563820">
    <property type="component" value="Unassembled WGS sequence"/>
</dbReference>
<dbReference type="Pfam" id="PF00583">
    <property type="entry name" value="Acetyltransf_1"/>
    <property type="match status" value="1"/>
</dbReference>
<dbReference type="InterPro" id="IPR000182">
    <property type="entry name" value="GNAT_dom"/>
</dbReference>
<evidence type="ECO:0000313" key="4">
    <source>
        <dbReference type="EMBL" id="NWJ28833.1"/>
    </source>
</evidence>
<protein>
    <submittedName>
        <fullName evidence="4">GNAT family N-acetyltransferase</fullName>
    </submittedName>
</protein>
<evidence type="ECO:0000256" key="2">
    <source>
        <dbReference type="ARBA" id="ARBA00023315"/>
    </source>
</evidence>
<reference evidence="7 8" key="1">
    <citation type="journal article" date="2019" name="Environ. Microbiol.">
        <title>Genomics insights into ecotype formation of ammonia-oxidizing archaea in the deep ocean.</title>
        <authorList>
            <person name="Wang Y."/>
            <person name="Huang J.M."/>
            <person name="Cui G.J."/>
            <person name="Nunoura T."/>
            <person name="Takaki Y."/>
            <person name="Li W.L."/>
            <person name="Li J."/>
            <person name="Gao Z.M."/>
            <person name="Takai K."/>
            <person name="Zhang A.Q."/>
            <person name="Stepanauskas R."/>
        </authorList>
    </citation>
    <scope>NUCLEOTIDE SEQUENCE [LARGE SCALE GENOMIC DNA]</scope>
    <source>
        <strain evidence="5 9">L15a</strain>
        <strain evidence="6 7">L19a</strain>
        <strain evidence="4 8">T1L11</strain>
    </source>
</reference>
<keyword evidence="2" id="KW-0012">Acyltransferase</keyword>
<dbReference type="InterPro" id="IPR017255">
    <property type="entry name" value="AcTrfase_GNAT_prd"/>
</dbReference>
<dbReference type="SUPFAM" id="SSF55729">
    <property type="entry name" value="Acyl-CoA N-acyltransferases (Nat)"/>
    <property type="match status" value="1"/>
</dbReference>
<dbReference type="EMBL" id="JACATH010000006">
    <property type="protein sequence ID" value="NWJ57438.1"/>
    <property type="molecule type" value="Genomic_DNA"/>
</dbReference>
<evidence type="ECO:0000313" key="6">
    <source>
        <dbReference type="EMBL" id="NWK14267.1"/>
    </source>
</evidence>
<evidence type="ECO:0000313" key="9">
    <source>
        <dbReference type="Proteomes" id="UP000575480"/>
    </source>
</evidence>
<dbReference type="PROSITE" id="PS51186">
    <property type="entry name" value="GNAT"/>
    <property type="match status" value="1"/>
</dbReference>
<comment type="caution">
    <text evidence="4">The sequence shown here is derived from an EMBL/GenBank/DDBJ whole genome shotgun (WGS) entry which is preliminary data.</text>
</comment>
<evidence type="ECO:0000313" key="7">
    <source>
        <dbReference type="Proteomes" id="UP000535457"/>
    </source>
</evidence>
<accession>A0A7K4MIP5</accession>
<sequence>MDNIRIRTAAEKDIKDIGVLIELLYELGRPKPQKDSDVDIFRTLVKKHVTDSDKKILVAELDDMKIVGMVSIVFLSRLNQTTLEMYIPDLVVHEKYQSKGIGKKLINSCISLAKEKKCHRIRLESGNQRKESHQFYKHLGFEQSALFFAKNLD</sequence>
<dbReference type="InterPro" id="IPR016181">
    <property type="entry name" value="Acyl_CoA_acyltransferase"/>
</dbReference>